<dbReference type="GeneID" id="40752768"/>
<protein>
    <submittedName>
        <fullName evidence="1">Uncharacterized protein</fullName>
    </submittedName>
</protein>
<accession>A0A074Y2U3</accession>
<dbReference type="AlphaFoldDB" id="A0A074Y2U3"/>
<reference evidence="1 2" key="1">
    <citation type="journal article" date="2014" name="BMC Genomics">
        <title>Genome sequencing of four Aureobasidium pullulans varieties: biotechnological potential, stress tolerance, and description of new species.</title>
        <authorList>
            <person name="Gostin Ar C."/>
            <person name="Ohm R.A."/>
            <person name="Kogej T."/>
            <person name="Sonjak S."/>
            <person name="Turk M."/>
            <person name="Zajc J."/>
            <person name="Zalar P."/>
            <person name="Grube M."/>
            <person name="Sun H."/>
            <person name="Han J."/>
            <person name="Sharma A."/>
            <person name="Chiniquy J."/>
            <person name="Ngan C.Y."/>
            <person name="Lipzen A."/>
            <person name="Barry K."/>
            <person name="Grigoriev I.V."/>
            <person name="Gunde-Cimerman N."/>
        </authorList>
    </citation>
    <scope>NUCLEOTIDE SEQUENCE [LARGE SCALE GENOMIC DNA]</scope>
    <source>
        <strain evidence="1 2">EXF-150</strain>
    </source>
</reference>
<sequence length="196" mass="22057">MGSRSCLRDAASSWIPRPLSHPSFLPSCTSFANTSRFHLSYRRNSRYTCTKHQATCDAQSKPSPVCAVHTIFLPLCWAFHMRSFSLLVGFIETANGIACPPPRERILSTDNCFKTFAHLHDGAAVLEHLAGTKRPAFLLPGRPPTRVRLAWRKLFTANIPTSLVILIREINVYSWDFRGLCKRREGTNAAIFVRSP</sequence>
<evidence type="ECO:0000313" key="2">
    <source>
        <dbReference type="Proteomes" id="UP000030706"/>
    </source>
</evidence>
<evidence type="ECO:0000313" key="1">
    <source>
        <dbReference type="EMBL" id="KEQ81236.1"/>
    </source>
</evidence>
<proteinExistence type="predicted"/>
<dbReference type="RefSeq" id="XP_029757423.1">
    <property type="nucleotide sequence ID" value="XM_029910462.1"/>
</dbReference>
<name>A0A074Y2U3_AURPU</name>
<gene>
    <name evidence="1" type="ORF">M438DRAFT_99422</name>
</gene>
<organism evidence="1 2">
    <name type="scientific">Aureobasidium pullulans EXF-150</name>
    <dbReference type="NCBI Taxonomy" id="1043002"/>
    <lineage>
        <taxon>Eukaryota</taxon>
        <taxon>Fungi</taxon>
        <taxon>Dikarya</taxon>
        <taxon>Ascomycota</taxon>
        <taxon>Pezizomycotina</taxon>
        <taxon>Dothideomycetes</taxon>
        <taxon>Dothideomycetidae</taxon>
        <taxon>Dothideales</taxon>
        <taxon>Saccotheciaceae</taxon>
        <taxon>Aureobasidium</taxon>
    </lineage>
</organism>
<dbReference type="Proteomes" id="UP000030706">
    <property type="component" value="Unassembled WGS sequence"/>
</dbReference>
<keyword evidence="2" id="KW-1185">Reference proteome</keyword>
<dbReference type="EMBL" id="KL584993">
    <property type="protein sequence ID" value="KEQ81236.1"/>
    <property type="molecule type" value="Genomic_DNA"/>
</dbReference>
<dbReference type="HOGENOM" id="CLU_1389961_0_0_1"/>